<evidence type="ECO:0000313" key="1">
    <source>
        <dbReference type="EMBL" id="GFO18689.1"/>
    </source>
</evidence>
<sequence>MGSRIHRKRQGCWTRCRVPLLTSDLTVRAADAEVILQSSSGYLTKGDGVGDWEVELDPEVCNKVQGKISLHSIINVSHGEIKSLFVYVDHSEILRMFVSEVLSPLGSP</sequence>
<comment type="caution">
    <text evidence="1">The sequence shown here is derived from an EMBL/GenBank/DDBJ whole genome shotgun (WGS) entry which is preliminary data.</text>
</comment>
<evidence type="ECO:0000313" key="2">
    <source>
        <dbReference type="Proteomes" id="UP000735302"/>
    </source>
</evidence>
<proteinExistence type="predicted"/>
<keyword evidence="2" id="KW-1185">Reference proteome</keyword>
<reference evidence="1 2" key="1">
    <citation type="journal article" date="2021" name="Elife">
        <title>Chloroplast acquisition without the gene transfer in kleptoplastic sea slugs, Plakobranchus ocellatus.</title>
        <authorList>
            <person name="Maeda T."/>
            <person name="Takahashi S."/>
            <person name="Yoshida T."/>
            <person name="Shimamura S."/>
            <person name="Takaki Y."/>
            <person name="Nagai Y."/>
            <person name="Toyoda A."/>
            <person name="Suzuki Y."/>
            <person name="Arimoto A."/>
            <person name="Ishii H."/>
            <person name="Satoh N."/>
            <person name="Nishiyama T."/>
            <person name="Hasebe M."/>
            <person name="Maruyama T."/>
            <person name="Minagawa J."/>
            <person name="Obokata J."/>
            <person name="Shigenobu S."/>
        </authorList>
    </citation>
    <scope>NUCLEOTIDE SEQUENCE [LARGE SCALE GENOMIC DNA]</scope>
</reference>
<dbReference type="Proteomes" id="UP000735302">
    <property type="component" value="Unassembled WGS sequence"/>
</dbReference>
<gene>
    <name evidence="1" type="ORF">PoB_004519400</name>
</gene>
<dbReference type="AlphaFoldDB" id="A0AAV4BK55"/>
<protein>
    <submittedName>
        <fullName evidence="1">Uncharacterized protein</fullName>
    </submittedName>
</protein>
<name>A0AAV4BK55_9GAST</name>
<organism evidence="1 2">
    <name type="scientific">Plakobranchus ocellatus</name>
    <dbReference type="NCBI Taxonomy" id="259542"/>
    <lineage>
        <taxon>Eukaryota</taxon>
        <taxon>Metazoa</taxon>
        <taxon>Spiralia</taxon>
        <taxon>Lophotrochozoa</taxon>
        <taxon>Mollusca</taxon>
        <taxon>Gastropoda</taxon>
        <taxon>Heterobranchia</taxon>
        <taxon>Euthyneura</taxon>
        <taxon>Panpulmonata</taxon>
        <taxon>Sacoglossa</taxon>
        <taxon>Placobranchoidea</taxon>
        <taxon>Plakobranchidae</taxon>
        <taxon>Plakobranchus</taxon>
    </lineage>
</organism>
<dbReference type="EMBL" id="BLXT01004974">
    <property type="protein sequence ID" value="GFO18689.1"/>
    <property type="molecule type" value="Genomic_DNA"/>
</dbReference>
<accession>A0AAV4BK55</accession>